<dbReference type="GO" id="GO:0004341">
    <property type="term" value="F:gluconolactonase activity"/>
    <property type="evidence" value="ECO:0007669"/>
    <property type="project" value="TreeGrafter"/>
</dbReference>
<keyword evidence="3" id="KW-0862">Zinc</keyword>
<feature type="binding site" evidence="3">
    <location>
        <position position="171"/>
    </location>
    <ligand>
        <name>a divalent metal cation</name>
        <dbReference type="ChEBI" id="CHEBI:60240"/>
    </ligand>
</feature>
<comment type="similarity">
    <text evidence="1">Belongs to the SMP-30/CGR1 family.</text>
</comment>
<dbReference type="EMBL" id="VJWE01000002">
    <property type="protein sequence ID" value="TWG40967.1"/>
    <property type="molecule type" value="Genomic_DNA"/>
</dbReference>
<evidence type="ECO:0000256" key="4">
    <source>
        <dbReference type="SAM" id="MobiDB-lite"/>
    </source>
</evidence>
<dbReference type="InterPro" id="IPR005511">
    <property type="entry name" value="SMP-30"/>
</dbReference>
<dbReference type="AlphaFoldDB" id="A0A561XXY1"/>
<accession>A0A561XXY1</accession>
<dbReference type="PRINTS" id="PR01790">
    <property type="entry name" value="SMP30FAMILY"/>
</dbReference>
<protein>
    <submittedName>
        <fullName evidence="6">Sugar lactone lactonase YvrE</fullName>
    </submittedName>
</protein>
<evidence type="ECO:0000259" key="5">
    <source>
        <dbReference type="Pfam" id="PF08450"/>
    </source>
</evidence>
<dbReference type="InterPro" id="IPR011042">
    <property type="entry name" value="6-blade_b-propeller_TolB-like"/>
</dbReference>
<name>A0A561XXY1_ACIDE</name>
<feature type="active site" description="Proton donor/acceptor" evidence="2">
    <location>
        <position position="223"/>
    </location>
</feature>
<dbReference type="Proteomes" id="UP000321485">
    <property type="component" value="Unassembled WGS sequence"/>
</dbReference>
<feature type="binding site" evidence="3">
    <location>
        <position position="38"/>
    </location>
    <ligand>
        <name>a divalent metal cation</name>
        <dbReference type="ChEBI" id="CHEBI:60240"/>
    </ligand>
</feature>
<keyword evidence="3" id="KW-0479">Metal-binding</keyword>
<evidence type="ECO:0000256" key="3">
    <source>
        <dbReference type="PIRSR" id="PIRSR605511-2"/>
    </source>
</evidence>
<comment type="cofactor">
    <cofactor evidence="3">
        <name>Zn(2+)</name>
        <dbReference type="ChEBI" id="CHEBI:29105"/>
    </cofactor>
    <text evidence="3">Binds 1 divalent metal cation per subunit.</text>
</comment>
<dbReference type="InterPro" id="IPR013658">
    <property type="entry name" value="SGL"/>
</dbReference>
<evidence type="ECO:0000256" key="2">
    <source>
        <dbReference type="PIRSR" id="PIRSR605511-1"/>
    </source>
</evidence>
<dbReference type="Pfam" id="PF08450">
    <property type="entry name" value="SGL"/>
    <property type="match status" value="1"/>
</dbReference>
<comment type="caution">
    <text evidence="6">The sequence shown here is derived from an EMBL/GenBank/DDBJ whole genome shotgun (WGS) entry which is preliminary data.</text>
</comment>
<evidence type="ECO:0000256" key="1">
    <source>
        <dbReference type="ARBA" id="ARBA00008853"/>
    </source>
</evidence>
<feature type="domain" description="SMP-30/Gluconolactonase/LRE-like region" evidence="5">
    <location>
        <begin position="36"/>
        <end position="283"/>
    </location>
</feature>
<evidence type="ECO:0000313" key="6">
    <source>
        <dbReference type="EMBL" id="TWG40967.1"/>
    </source>
</evidence>
<feature type="binding site" evidence="3">
    <location>
        <position position="223"/>
    </location>
    <ligand>
        <name>a divalent metal cation</name>
        <dbReference type="ChEBI" id="CHEBI:60240"/>
    </ligand>
</feature>
<dbReference type="GeneID" id="51109340"/>
<dbReference type="PANTHER" id="PTHR10907:SF47">
    <property type="entry name" value="REGUCALCIN"/>
    <property type="match status" value="1"/>
</dbReference>
<dbReference type="RefSeq" id="WP_146869656.1">
    <property type="nucleotide sequence ID" value="NZ_VJWE01000002.1"/>
</dbReference>
<dbReference type="Gene3D" id="2.120.10.30">
    <property type="entry name" value="TolB, C-terminal domain"/>
    <property type="match status" value="1"/>
</dbReference>
<dbReference type="GO" id="GO:0005509">
    <property type="term" value="F:calcium ion binding"/>
    <property type="evidence" value="ECO:0007669"/>
    <property type="project" value="TreeGrafter"/>
</dbReference>
<evidence type="ECO:0000313" key="7">
    <source>
        <dbReference type="Proteomes" id="UP000321485"/>
    </source>
</evidence>
<dbReference type="PANTHER" id="PTHR10907">
    <property type="entry name" value="REGUCALCIN"/>
    <property type="match status" value="1"/>
</dbReference>
<dbReference type="SUPFAM" id="SSF63829">
    <property type="entry name" value="Calcium-dependent phosphotriesterase"/>
    <property type="match status" value="1"/>
</dbReference>
<organism evidence="6 7">
    <name type="scientific">Acidovorax delafieldii</name>
    <name type="common">Pseudomonas delafieldii</name>
    <dbReference type="NCBI Taxonomy" id="47920"/>
    <lineage>
        <taxon>Bacteria</taxon>
        <taxon>Pseudomonadati</taxon>
        <taxon>Pseudomonadota</taxon>
        <taxon>Betaproteobacteria</taxon>
        <taxon>Burkholderiales</taxon>
        <taxon>Comamonadaceae</taxon>
        <taxon>Acidovorax</taxon>
    </lineage>
</organism>
<gene>
    <name evidence="6" type="ORF">ATF69_0256</name>
</gene>
<reference evidence="6 7" key="1">
    <citation type="journal article" date="2015" name="Stand. Genomic Sci.">
        <title>Genomic Encyclopedia of Bacterial and Archaeal Type Strains, Phase III: the genomes of soil and plant-associated and newly described type strains.</title>
        <authorList>
            <person name="Whitman W.B."/>
            <person name="Woyke T."/>
            <person name="Klenk H.P."/>
            <person name="Zhou Y."/>
            <person name="Lilburn T.G."/>
            <person name="Beck B.J."/>
            <person name="De Vos P."/>
            <person name="Vandamme P."/>
            <person name="Eisen J.A."/>
            <person name="Garrity G."/>
            <person name="Hugenholtz P."/>
            <person name="Kyrpides N.C."/>
        </authorList>
    </citation>
    <scope>NUCLEOTIDE SEQUENCE [LARGE SCALE GENOMIC DNA]</scope>
    <source>
        <strain evidence="6 7">DSM 64</strain>
    </source>
</reference>
<feature type="binding site" evidence="3">
    <location>
        <position position="123"/>
    </location>
    <ligand>
        <name>substrate</name>
    </ligand>
</feature>
<dbReference type="GO" id="GO:0019853">
    <property type="term" value="P:L-ascorbic acid biosynthetic process"/>
    <property type="evidence" value="ECO:0007669"/>
    <property type="project" value="TreeGrafter"/>
</dbReference>
<feature type="region of interest" description="Disordered" evidence="4">
    <location>
        <begin position="1"/>
        <end position="20"/>
    </location>
</feature>
<proteinExistence type="inferred from homology"/>
<sequence>MRPSLDTPIPPSSGASASAPTTTGAVRCVVALGNALGEGVMWSVREQAVYWVDILQRELHRWDPSTGGHQRWTFDEEISAVAERANAPGFIVTLRRGFALFDPAADIAPRYLHQPEPERTGNRFNDGKCDAQGRFWGGSMDFACEAPTGALYTYTAGGHCVRHDDGFVVTNGPTWATTAQGPAMFFNDTVQGTTYRYRCDPATGTVSDKTLWKRWPAADGVPDGMTTDAQGRLWVAHWGGGCVTCHDADTADELARITLPVSQVTNCAFGGADLRTLYITSARTGLTPELLATEPLAGALFAVDISTPGLPAHLFGG</sequence>
<feature type="binding site" evidence="3">
    <location>
        <position position="125"/>
    </location>
    <ligand>
        <name>substrate</name>
    </ligand>
</feature>